<dbReference type="EMBL" id="CVRI01000040">
    <property type="protein sequence ID" value="CRK94820.1"/>
    <property type="molecule type" value="Genomic_DNA"/>
</dbReference>
<keyword evidence="3" id="KW-1185">Reference proteome</keyword>
<sequence>MIIVCCCQLLMSLFEHKRRSQLILSYGKNGLLLLLTALILTSYAFHFSVTTAIDVYLHLQLIDFGMKGKT</sequence>
<keyword evidence="1" id="KW-1133">Transmembrane helix</keyword>
<protein>
    <submittedName>
        <fullName evidence="2">CLUMA_CG008314, isoform A</fullName>
    </submittedName>
</protein>
<keyword evidence="1" id="KW-0812">Transmembrane</keyword>
<accession>A0A1J1I5F5</accession>
<gene>
    <name evidence="2" type="ORF">CLUMA_CG008314</name>
</gene>
<evidence type="ECO:0000256" key="1">
    <source>
        <dbReference type="SAM" id="Phobius"/>
    </source>
</evidence>
<organism evidence="2 3">
    <name type="scientific">Clunio marinus</name>
    <dbReference type="NCBI Taxonomy" id="568069"/>
    <lineage>
        <taxon>Eukaryota</taxon>
        <taxon>Metazoa</taxon>
        <taxon>Ecdysozoa</taxon>
        <taxon>Arthropoda</taxon>
        <taxon>Hexapoda</taxon>
        <taxon>Insecta</taxon>
        <taxon>Pterygota</taxon>
        <taxon>Neoptera</taxon>
        <taxon>Endopterygota</taxon>
        <taxon>Diptera</taxon>
        <taxon>Nematocera</taxon>
        <taxon>Chironomoidea</taxon>
        <taxon>Chironomidae</taxon>
        <taxon>Clunio</taxon>
    </lineage>
</organism>
<feature type="transmembrane region" description="Helical" evidence="1">
    <location>
        <begin position="30"/>
        <end position="57"/>
    </location>
</feature>
<evidence type="ECO:0000313" key="3">
    <source>
        <dbReference type="Proteomes" id="UP000183832"/>
    </source>
</evidence>
<reference evidence="2 3" key="1">
    <citation type="submission" date="2015-04" db="EMBL/GenBank/DDBJ databases">
        <authorList>
            <person name="Syromyatnikov M.Y."/>
            <person name="Popov V.N."/>
        </authorList>
    </citation>
    <scope>NUCLEOTIDE SEQUENCE [LARGE SCALE GENOMIC DNA]</scope>
</reference>
<proteinExistence type="predicted"/>
<dbReference type="AlphaFoldDB" id="A0A1J1I5F5"/>
<dbReference type="Proteomes" id="UP000183832">
    <property type="component" value="Unassembled WGS sequence"/>
</dbReference>
<keyword evidence="1" id="KW-0472">Membrane</keyword>
<name>A0A1J1I5F5_9DIPT</name>
<evidence type="ECO:0000313" key="2">
    <source>
        <dbReference type="EMBL" id="CRK94820.1"/>
    </source>
</evidence>